<reference evidence="2" key="1">
    <citation type="journal article" date="2019" name="Int. J. Syst. Evol. Microbiol.">
        <title>The Global Catalogue of Microorganisms (GCM) 10K type strain sequencing project: providing services to taxonomists for standard genome sequencing and annotation.</title>
        <authorList>
            <consortium name="The Broad Institute Genomics Platform"/>
            <consortium name="The Broad Institute Genome Sequencing Center for Infectious Disease"/>
            <person name="Wu L."/>
            <person name="Ma J."/>
        </authorList>
    </citation>
    <scope>NUCLEOTIDE SEQUENCE [LARGE SCALE GENOMIC DNA]</scope>
    <source>
        <strain evidence="2">JCM 17551</strain>
    </source>
</reference>
<protein>
    <submittedName>
        <fullName evidence="1">Uncharacterized protein</fullName>
    </submittedName>
</protein>
<proteinExistence type="predicted"/>
<keyword evidence="2" id="KW-1185">Reference proteome</keyword>
<sequence>MARERGSVLLWVLFLLLIVTSSVLAVGKSTFSQLKIVGFYDQRLAVKREYRGVRSRLVKALASSSGVIQGLQYCLDLAGNSDQLLVCSESNQADWSIRGELLDRSLDAEFNALVKPSLELHSQTLMAQKRFYRFDIVYQKHNRSSQWLEVYSVEQIETATEDACLLCVANPLSTVRVHRLLSWRVH</sequence>
<comment type="caution">
    <text evidence="1">The sequence shown here is derived from an EMBL/GenBank/DDBJ whole genome shotgun (WGS) entry which is preliminary data.</text>
</comment>
<dbReference type="EMBL" id="BAABBN010000015">
    <property type="protein sequence ID" value="GAA3941898.1"/>
    <property type="molecule type" value="Genomic_DNA"/>
</dbReference>
<organism evidence="1 2">
    <name type="scientific">Litoribacillus peritrichatus</name>
    <dbReference type="NCBI Taxonomy" id="718191"/>
    <lineage>
        <taxon>Bacteria</taxon>
        <taxon>Pseudomonadati</taxon>
        <taxon>Pseudomonadota</taxon>
        <taxon>Gammaproteobacteria</taxon>
        <taxon>Oceanospirillales</taxon>
        <taxon>Oceanospirillaceae</taxon>
        <taxon>Litoribacillus</taxon>
    </lineage>
</organism>
<dbReference type="Proteomes" id="UP001501565">
    <property type="component" value="Unassembled WGS sequence"/>
</dbReference>
<accession>A0ABP7NDE0</accession>
<name>A0ABP7NDE0_9GAMM</name>
<evidence type="ECO:0000313" key="2">
    <source>
        <dbReference type="Proteomes" id="UP001501565"/>
    </source>
</evidence>
<gene>
    <name evidence="1" type="ORF">GCM10022277_42250</name>
</gene>
<evidence type="ECO:0000313" key="1">
    <source>
        <dbReference type="EMBL" id="GAA3941898.1"/>
    </source>
</evidence>
<dbReference type="RefSeq" id="WP_344800645.1">
    <property type="nucleotide sequence ID" value="NZ_BAABBN010000015.1"/>
</dbReference>